<dbReference type="PANTHER" id="PTHR10161">
    <property type="entry name" value="TARTRATE-RESISTANT ACID PHOSPHATASE TYPE 5"/>
    <property type="match status" value="1"/>
</dbReference>
<feature type="binding site" evidence="7">
    <location>
        <position position="200"/>
    </location>
    <ligand>
        <name>Fe cation</name>
        <dbReference type="ChEBI" id="CHEBI:24875"/>
        <label>2</label>
    </ligand>
</feature>
<evidence type="ECO:0000313" key="12">
    <source>
        <dbReference type="Proteomes" id="UP001152622"/>
    </source>
</evidence>
<keyword evidence="7" id="KW-0479">Metal-binding</keyword>
<dbReference type="OrthoDB" id="411211at2759"/>
<proteinExistence type="predicted"/>
<feature type="binding site" evidence="7">
    <location>
        <position position="105"/>
    </location>
    <ligand>
        <name>Fe cation</name>
        <dbReference type="ChEBI" id="CHEBI:24875"/>
        <label>2</label>
    </ligand>
</feature>
<dbReference type="GO" id="GO:0046872">
    <property type="term" value="F:metal ion binding"/>
    <property type="evidence" value="ECO:0007669"/>
    <property type="project" value="UniProtKB-KW"/>
</dbReference>
<feature type="binding site" evidence="7">
    <location>
        <position position="70"/>
    </location>
    <ligand>
        <name>Fe cation</name>
        <dbReference type="ChEBI" id="CHEBI:24875"/>
        <label>1</label>
    </ligand>
</feature>
<feature type="binding site" evidence="7">
    <location>
        <position position="29"/>
    </location>
    <ligand>
        <name>Fe cation</name>
        <dbReference type="ChEBI" id="CHEBI:24875"/>
        <label>1</label>
    </ligand>
</feature>
<dbReference type="InterPro" id="IPR024927">
    <property type="entry name" value="Acid_PPase"/>
</dbReference>
<dbReference type="Pfam" id="PF00149">
    <property type="entry name" value="Metallophos"/>
    <property type="match status" value="1"/>
</dbReference>
<evidence type="ECO:0000256" key="7">
    <source>
        <dbReference type="PIRSR" id="PIRSR000898-1"/>
    </source>
</evidence>
<dbReference type="SUPFAM" id="SSF56300">
    <property type="entry name" value="Metallo-dependent phosphatases"/>
    <property type="match status" value="1"/>
</dbReference>
<dbReference type="CDD" id="cd07378">
    <property type="entry name" value="MPP_ACP5"/>
    <property type="match status" value="1"/>
</dbReference>
<comment type="cofactor">
    <cofactor evidence="7">
        <name>Fe cation</name>
        <dbReference type="ChEBI" id="CHEBI:24875"/>
    </cofactor>
    <text evidence="7">Binds 2 iron ions per subunit.</text>
</comment>
<keyword evidence="8" id="KW-1015">Disulfide bond</keyword>
<comment type="catalytic activity">
    <reaction evidence="1 6">
        <text>a phosphate monoester + H2O = an alcohol + phosphate</text>
        <dbReference type="Rhea" id="RHEA:15017"/>
        <dbReference type="ChEBI" id="CHEBI:15377"/>
        <dbReference type="ChEBI" id="CHEBI:30879"/>
        <dbReference type="ChEBI" id="CHEBI:43474"/>
        <dbReference type="ChEBI" id="CHEBI:67140"/>
        <dbReference type="EC" id="3.1.3.2"/>
    </reaction>
</comment>
<dbReference type="Proteomes" id="UP001152622">
    <property type="component" value="Chromosome 12"/>
</dbReference>
<evidence type="ECO:0000256" key="6">
    <source>
        <dbReference type="PIRNR" id="PIRNR000898"/>
    </source>
</evidence>
<dbReference type="AlphaFoldDB" id="A0A9Q1EU88"/>
<dbReference type="InterPro" id="IPR029052">
    <property type="entry name" value="Metallo-depent_PP-like"/>
</dbReference>
<evidence type="ECO:0000256" key="5">
    <source>
        <dbReference type="ARBA" id="ARBA00022801"/>
    </source>
</evidence>
<dbReference type="InterPro" id="IPR051558">
    <property type="entry name" value="Metallophosphoesterase_PAP"/>
</dbReference>
<protein>
    <recommendedName>
        <fullName evidence="3 6">Tartrate-resistant acid phosphatase type 5</fullName>
        <ecNumber evidence="2 6">3.1.3.2</ecNumber>
    </recommendedName>
</protein>
<accession>A0A9Q1EU88</accession>
<feature type="glycosylation site" description="N-linked (GlcNAc...) asparagine" evidence="9">
    <location>
        <position position="111"/>
    </location>
</feature>
<feature type="binding site" evidence="7">
    <location>
        <position position="237"/>
    </location>
    <ligand>
        <name>Fe cation</name>
        <dbReference type="ChEBI" id="CHEBI:24875"/>
        <label>1</label>
    </ligand>
</feature>
<dbReference type="PANTHER" id="PTHR10161:SF28">
    <property type="entry name" value="TARTRATE-RESISTANT ACID PHOSPHATASE TYPE 5"/>
    <property type="match status" value="1"/>
</dbReference>
<dbReference type="EMBL" id="JAINUF010000012">
    <property type="protein sequence ID" value="KAJ8345143.1"/>
    <property type="molecule type" value="Genomic_DNA"/>
</dbReference>
<gene>
    <name evidence="11" type="ORF">SKAU_G00293360</name>
</gene>
<evidence type="ECO:0000256" key="4">
    <source>
        <dbReference type="ARBA" id="ARBA00022729"/>
    </source>
</evidence>
<evidence type="ECO:0000259" key="10">
    <source>
        <dbReference type="Pfam" id="PF00149"/>
    </source>
</evidence>
<dbReference type="PIRSF" id="PIRSF000898">
    <property type="entry name" value="Acid_Ptase_5"/>
    <property type="match status" value="1"/>
</dbReference>
<sequence length="324" mass="36071">MVMCCPSSVMDHNHHDCNRTSIRFLAVGDWGGLPHPPYSTPIQQATAWEMGRTAQEKGADFVLALGDNFYFKGVDSVQDPRFQETFEHVFSARSLDIPWYIVAGNHDHHGNVTAQMEYSRVSDRWHFPELYYELKFGVPGTGPTLTILMVDTVLLCGNSDDYADEKPLGPADVAAARQQLRWLQRRMEASRADFLLVVGHYPVWSVAEHGPTDCLLEKLRPLLVVHKATAYLSGHDHNLQYLEESGVGYVVSGAGNFLESSTRHWKHVPSGALKFFSGQPSTLGGFAHVEVTQEQMVITFIQAGGTSLYCTTLPRRELNVPAAP</sequence>
<reference evidence="11" key="1">
    <citation type="journal article" date="2023" name="Science">
        <title>Genome structures resolve the early diversification of teleost fishes.</title>
        <authorList>
            <person name="Parey E."/>
            <person name="Louis A."/>
            <person name="Montfort J."/>
            <person name="Bouchez O."/>
            <person name="Roques C."/>
            <person name="Iampietro C."/>
            <person name="Lluch J."/>
            <person name="Castinel A."/>
            <person name="Donnadieu C."/>
            <person name="Desvignes T."/>
            <person name="Floi Bucao C."/>
            <person name="Jouanno E."/>
            <person name="Wen M."/>
            <person name="Mejri S."/>
            <person name="Dirks R."/>
            <person name="Jansen H."/>
            <person name="Henkel C."/>
            <person name="Chen W.J."/>
            <person name="Zahm M."/>
            <person name="Cabau C."/>
            <person name="Klopp C."/>
            <person name="Thompson A.W."/>
            <person name="Robinson-Rechavi M."/>
            <person name="Braasch I."/>
            <person name="Lecointre G."/>
            <person name="Bobe J."/>
            <person name="Postlethwait J.H."/>
            <person name="Berthelot C."/>
            <person name="Roest Crollius H."/>
            <person name="Guiguen Y."/>
        </authorList>
    </citation>
    <scope>NUCLEOTIDE SEQUENCE</scope>
    <source>
        <strain evidence="11">WJC10195</strain>
    </source>
</reference>
<feature type="domain" description="Calcineurin-like phosphoesterase" evidence="10">
    <location>
        <begin position="22"/>
        <end position="238"/>
    </location>
</feature>
<keyword evidence="12" id="KW-1185">Reference proteome</keyword>
<organism evidence="11 12">
    <name type="scientific">Synaphobranchus kaupii</name>
    <name type="common">Kaup's arrowtooth eel</name>
    <dbReference type="NCBI Taxonomy" id="118154"/>
    <lineage>
        <taxon>Eukaryota</taxon>
        <taxon>Metazoa</taxon>
        <taxon>Chordata</taxon>
        <taxon>Craniata</taxon>
        <taxon>Vertebrata</taxon>
        <taxon>Euteleostomi</taxon>
        <taxon>Actinopterygii</taxon>
        <taxon>Neopterygii</taxon>
        <taxon>Teleostei</taxon>
        <taxon>Anguilliformes</taxon>
        <taxon>Synaphobranchidae</taxon>
        <taxon>Synaphobranchus</taxon>
    </lineage>
</organism>
<keyword evidence="5 6" id="KW-0378">Hydrolase</keyword>
<dbReference type="FunFam" id="3.60.21.10:FF:000062">
    <property type="entry name" value="Tartrate-resistant acid phosphatase type 5"/>
    <property type="match status" value="1"/>
</dbReference>
<dbReference type="EC" id="3.1.3.2" evidence="2 6"/>
<feature type="disulfide bond" evidence="8">
    <location>
        <begin position="156"/>
        <end position="214"/>
    </location>
</feature>
<evidence type="ECO:0000313" key="11">
    <source>
        <dbReference type="EMBL" id="KAJ8345143.1"/>
    </source>
</evidence>
<evidence type="ECO:0000256" key="8">
    <source>
        <dbReference type="PIRSR" id="PIRSR000898-2"/>
    </source>
</evidence>
<dbReference type="GO" id="GO:0045453">
    <property type="term" value="P:bone resorption"/>
    <property type="evidence" value="ECO:0007669"/>
    <property type="project" value="TreeGrafter"/>
</dbReference>
<dbReference type="Gene3D" id="3.60.21.10">
    <property type="match status" value="1"/>
</dbReference>
<dbReference type="GO" id="GO:0003993">
    <property type="term" value="F:acid phosphatase activity"/>
    <property type="evidence" value="ECO:0007669"/>
    <property type="project" value="UniProtKB-UniRule"/>
</dbReference>
<evidence type="ECO:0000256" key="3">
    <source>
        <dbReference type="ARBA" id="ARBA00015822"/>
    </source>
</evidence>
<feature type="binding site" evidence="7">
    <location>
        <position position="67"/>
    </location>
    <ligand>
        <name>Fe cation</name>
        <dbReference type="ChEBI" id="CHEBI:24875"/>
        <label>2</label>
    </ligand>
</feature>
<keyword evidence="4" id="KW-0732">Signal</keyword>
<name>A0A9Q1EU88_SYNKA</name>
<evidence type="ECO:0000256" key="1">
    <source>
        <dbReference type="ARBA" id="ARBA00000032"/>
    </source>
</evidence>
<keyword evidence="6 7" id="KW-0408">Iron</keyword>
<evidence type="ECO:0000256" key="9">
    <source>
        <dbReference type="PIRSR" id="PIRSR000898-3"/>
    </source>
</evidence>
<feature type="binding site" evidence="7">
    <location>
        <position position="235"/>
    </location>
    <ligand>
        <name>Fe cation</name>
        <dbReference type="ChEBI" id="CHEBI:24875"/>
        <label>2</label>
    </ligand>
</feature>
<evidence type="ECO:0000256" key="2">
    <source>
        <dbReference type="ARBA" id="ARBA00012646"/>
    </source>
</evidence>
<dbReference type="InterPro" id="IPR004843">
    <property type="entry name" value="Calcineurin-like_PHP"/>
</dbReference>
<feature type="binding site" evidence="7">
    <location>
        <position position="67"/>
    </location>
    <ligand>
        <name>Fe cation</name>
        <dbReference type="ChEBI" id="CHEBI:24875"/>
        <label>1</label>
    </ligand>
</feature>
<comment type="caution">
    <text evidence="11">The sequence shown here is derived from an EMBL/GenBank/DDBJ whole genome shotgun (WGS) entry which is preliminary data.</text>
</comment>